<protein>
    <submittedName>
        <fullName evidence="2">Capsid protein</fullName>
    </submittedName>
</protein>
<evidence type="ECO:0000256" key="1">
    <source>
        <dbReference type="SAM" id="MobiDB-lite"/>
    </source>
</evidence>
<feature type="compositionally biased region" description="Basic residues" evidence="1">
    <location>
        <begin position="38"/>
        <end position="51"/>
    </location>
</feature>
<evidence type="ECO:0000313" key="2">
    <source>
        <dbReference type="EMBL" id="AXH77271.1"/>
    </source>
</evidence>
<name>A0A345N0X1_9VIRU</name>
<proteinExistence type="predicted"/>
<accession>A0A345N0X1</accession>
<dbReference type="Proteomes" id="UP000273505">
    <property type="component" value="Segment"/>
</dbReference>
<organism evidence="2 3">
    <name type="scientific">Cressdnaviricota sp</name>
    <dbReference type="NCBI Taxonomy" id="2748378"/>
    <lineage>
        <taxon>Viruses</taxon>
        <taxon>Monodnaviria</taxon>
        <taxon>Shotokuvirae</taxon>
        <taxon>Cressdnaviricota</taxon>
    </lineage>
</organism>
<sequence length="394" mass="42985">MYPYVGAAAGAIYGFNAANTRGAYKGAMFGWRVGKKRQGAAKKSGAPKRQRVTAGYGGTSRRRHSLSAKQKPISGRKQRKRHSNDRLQSDAGVSSWRSKGSRTQAKGFKRMKIAPQILNSVLQGRITSALSRQAVENFNLYSGVGGSVVPTLLSGPNDIADMNTVLFATETIPAQQGAAGNSTATTRRMMVESVRCKVTMKNHTNSPIDVTLYDIVPKRDEPRSLDGVKPNFRWQSGLLNESVTIVGTANQNAQSVSFPGAKPFQSQEFCQFFTVKKSTHFVLGAGTEHIHYITIKPKFLFNNAFTASENLIARLTHYLMGVIKGPIAHDSGTGPTQVSYAPAVLDYITETQYKFRALEKNRTAYQQYSILPATLTAPQTVLEDADQVASVLNA</sequence>
<evidence type="ECO:0000313" key="3">
    <source>
        <dbReference type="Proteomes" id="UP000273505"/>
    </source>
</evidence>
<feature type="compositionally biased region" description="Polar residues" evidence="1">
    <location>
        <begin position="91"/>
        <end position="104"/>
    </location>
</feature>
<feature type="region of interest" description="Disordered" evidence="1">
    <location>
        <begin position="38"/>
        <end position="106"/>
    </location>
</feature>
<keyword evidence="3" id="KW-1185">Reference proteome</keyword>
<reference evidence="2 3" key="1">
    <citation type="submission" date="2018-07" db="EMBL/GenBank/DDBJ databases">
        <title>Uncovering a Universe of Circular DNA Viruses in Animal Metagenomes.</title>
        <authorList>
            <person name="Tisza M."/>
            <person name="Buck C."/>
            <person name="Pastrana D."/>
            <person name="Welch N."/>
            <person name="Peretti A."/>
        </authorList>
    </citation>
    <scope>NUCLEOTIDE SEQUENCE [LARGE SCALE GENOMIC DNA]</scope>
    <source>
        <strain evidence="2">Ctbg173</strain>
    </source>
</reference>
<dbReference type="EMBL" id="MH617562">
    <property type="protein sequence ID" value="AXH77271.1"/>
    <property type="molecule type" value="Genomic_DNA"/>
</dbReference>
<feature type="compositionally biased region" description="Basic residues" evidence="1">
    <location>
        <begin position="74"/>
        <end position="83"/>
    </location>
</feature>